<dbReference type="SUPFAM" id="SSF54495">
    <property type="entry name" value="UBC-like"/>
    <property type="match status" value="1"/>
</dbReference>
<feature type="compositionally biased region" description="Basic and acidic residues" evidence="1">
    <location>
        <begin position="167"/>
        <end position="190"/>
    </location>
</feature>
<dbReference type="KEGG" id="clup:CLUP02_12487"/>
<dbReference type="PANTHER" id="PTHR12292">
    <property type="entry name" value="RWD DOMAIN-CONTAINING PROTEIN"/>
    <property type="match status" value="1"/>
</dbReference>
<dbReference type="Pfam" id="PF05773">
    <property type="entry name" value="RWD"/>
    <property type="match status" value="1"/>
</dbReference>
<dbReference type="InterPro" id="IPR040213">
    <property type="entry name" value="GIR2-like"/>
</dbReference>
<dbReference type="EMBL" id="CP019478">
    <property type="protein sequence ID" value="UQC86985.1"/>
    <property type="molecule type" value="Genomic_DNA"/>
</dbReference>
<reference evidence="3" key="1">
    <citation type="journal article" date="2021" name="Mol. Plant Microbe Interact.">
        <title>Complete Genome Sequence of the Plant-Pathogenic Fungus Colletotrichum lupini.</title>
        <authorList>
            <person name="Baroncelli R."/>
            <person name="Pensec F."/>
            <person name="Da Lio D."/>
            <person name="Boufleur T."/>
            <person name="Vicente I."/>
            <person name="Sarrocco S."/>
            <person name="Picot A."/>
            <person name="Baraldi E."/>
            <person name="Sukno S."/>
            <person name="Thon M."/>
            <person name="Le Floch G."/>
        </authorList>
    </citation>
    <scope>NUCLEOTIDE SEQUENCE</scope>
    <source>
        <strain evidence="3">IMI 504893</strain>
    </source>
</reference>
<accession>A0A9Q8T103</accession>
<gene>
    <name evidence="3" type="ORF">CLUP02_12487</name>
</gene>
<feature type="region of interest" description="Disordered" evidence="1">
    <location>
        <begin position="167"/>
        <end position="197"/>
    </location>
</feature>
<dbReference type="GeneID" id="73346461"/>
<proteinExistence type="predicted"/>
<dbReference type="CDD" id="cd23823">
    <property type="entry name" value="RWD_GCN2"/>
    <property type="match status" value="1"/>
</dbReference>
<evidence type="ECO:0000313" key="3">
    <source>
        <dbReference type="EMBL" id="UQC86985.1"/>
    </source>
</evidence>
<dbReference type="FunFam" id="3.10.110.10:FF:000075">
    <property type="entry name" value="RWD domain-containing protein (Gir2)"/>
    <property type="match status" value="1"/>
</dbReference>
<evidence type="ECO:0000259" key="2">
    <source>
        <dbReference type="PROSITE" id="PS50908"/>
    </source>
</evidence>
<dbReference type="Proteomes" id="UP000830671">
    <property type="component" value="Chromosome 6"/>
</dbReference>
<keyword evidence="4" id="KW-1185">Reference proteome</keyword>
<dbReference type="InterPro" id="IPR016135">
    <property type="entry name" value="UBQ-conjugating_enzyme/RWD"/>
</dbReference>
<feature type="domain" description="RWD" evidence="2">
    <location>
        <begin position="54"/>
        <end position="164"/>
    </location>
</feature>
<sequence length="274" mass="31758">MYVPLCHQRPSLSRQLHLQQRLVVTNQQPAHCPKLPERASKIQTLRMGREEQVEEREVLESIFPDEITDISETEFRIQIALDIPGEEEDPPTMFLQVRYPDAYPDEPPTLDLQSVRDAAPYEWFSVAEDKERLLQGLEETIQENLGMAMVFSLVSALKEAAEMLVEERKQEKEKEKEERAAAAEREENKKFHGTPVTPETFLKWRDDFIKEMKELKEKEEEERLAELKKAKVKEPVKLTGRQLWERGLASKADFDDEEEGGLAEGVEKLKVEAV</sequence>
<dbReference type="PROSITE" id="PS50908">
    <property type="entry name" value="RWD"/>
    <property type="match status" value="1"/>
</dbReference>
<dbReference type="AlphaFoldDB" id="A0A9Q8T103"/>
<dbReference type="InterPro" id="IPR006575">
    <property type="entry name" value="RWD_dom"/>
</dbReference>
<dbReference type="Gene3D" id="3.10.110.10">
    <property type="entry name" value="Ubiquitin Conjugating Enzyme"/>
    <property type="match status" value="1"/>
</dbReference>
<organism evidence="3 4">
    <name type="scientific">Colletotrichum lupini</name>
    <dbReference type="NCBI Taxonomy" id="145971"/>
    <lineage>
        <taxon>Eukaryota</taxon>
        <taxon>Fungi</taxon>
        <taxon>Dikarya</taxon>
        <taxon>Ascomycota</taxon>
        <taxon>Pezizomycotina</taxon>
        <taxon>Sordariomycetes</taxon>
        <taxon>Hypocreomycetidae</taxon>
        <taxon>Glomerellales</taxon>
        <taxon>Glomerellaceae</taxon>
        <taxon>Colletotrichum</taxon>
        <taxon>Colletotrichum acutatum species complex</taxon>
    </lineage>
</organism>
<evidence type="ECO:0000256" key="1">
    <source>
        <dbReference type="SAM" id="MobiDB-lite"/>
    </source>
</evidence>
<protein>
    <submittedName>
        <fullName evidence="3">RWD repeat domain-containing protein</fullName>
    </submittedName>
</protein>
<dbReference type="SMART" id="SM00591">
    <property type="entry name" value="RWD"/>
    <property type="match status" value="1"/>
</dbReference>
<evidence type="ECO:0000313" key="4">
    <source>
        <dbReference type="Proteomes" id="UP000830671"/>
    </source>
</evidence>
<name>A0A9Q8T103_9PEZI</name>
<dbReference type="RefSeq" id="XP_049148596.1">
    <property type="nucleotide sequence ID" value="XM_049291451.1"/>
</dbReference>